<organism evidence="1 2">
    <name type="scientific">Argiope bruennichi</name>
    <name type="common">Wasp spider</name>
    <name type="synonym">Aranea bruennichi</name>
    <dbReference type="NCBI Taxonomy" id="94029"/>
    <lineage>
        <taxon>Eukaryota</taxon>
        <taxon>Metazoa</taxon>
        <taxon>Ecdysozoa</taxon>
        <taxon>Arthropoda</taxon>
        <taxon>Chelicerata</taxon>
        <taxon>Arachnida</taxon>
        <taxon>Araneae</taxon>
        <taxon>Araneomorphae</taxon>
        <taxon>Entelegynae</taxon>
        <taxon>Araneoidea</taxon>
        <taxon>Araneidae</taxon>
        <taxon>Argiope</taxon>
    </lineage>
</organism>
<proteinExistence type="predicted"/>
<evidence type="ECO:0000313" key="1">
    <source>
        <dbReference type="EMBL" id="KAF8770215.1"/>
    </source>
</evidence>
<evidence type="ECO:0000313" key="2">
    <source>
        <dbReference type="Proteomes" id="UP000807504"/>
    </source>
</evidence>
<dbReference type="AlphaFoldDB" id="A0A8T0EDX4"/>
<sequence>MPDPRHVVSKSPHSCHRGACLRGVTRGNIQRHRRWQGRSVIRRDRLCQIPAICMARKKSPFPRSHRIGYQKRHVHVVERISDFSFPWMKANLGTETIESREKLGPGISRLWEWL</sequence>
<protein>
    <submittedName>
        <fullName evidence="1">Uncharacterized protein</fullName>
    </submittedName>
</protein>
<gene>
    <name evidence="1" type="ORF">HNY73_017772</name>
</gene>
<keyword evidence="2" id="KW-1185">Reference proteome</keyword>
<reference evidence="1" key="1">
    <citation type="journal article" date="2020" name="bioRxiv">
        <title>Chromosome-level reference genome of the European wasp spider Argiope bruennichi: a resource for studies on range expansion and evolutionary adaptation.</title>
        <authorList>
            <person name="Sheffer M.M."/>
            <person name="Hoppe A."/>
            <person name="Krehenwinkel H."/>
            <person name="Uhl G."/>
            <person name="Kuss A.W."/>
            <person name="Jensen L."/>
            <person name="Jensen C."/>
            <person name="Gillespie R.G."/>
            <person name="Hoff K.J."/>
            <person name="Prost S."/>
        </authorList>
    </citation>
    <scope>NUCLEOTIDE SEQUENCE</scope>
</reference>
<dbReference type="Proteomes" id="UP000807504">
    <property type="component" value="Unassembled WGS sequence"/>
</dbReference>
<accession>A0A8T0EDX4</accession>
<dbReference type="EMBL" id="JABXBU010002228">
    <property type="protein sequence ID" value="KAF8770215.1"/>
    <property type="molecule type" value="Genomic_DNA"/>
</dbReference>
<name>A0A8T0EDX4_ARGBR</name>
<comment type="caution">
    <text evidence="1">The sequence shown here is derived from an EMBL/GenBank/DDBJ whole genome shotgun (WGS) entry which is preliminary data.</text>
</comment>
<reference evidence="1" key="2">
    <citation type="submission" date="2020-06" db="EMBL/GenBank/DDBJ databases">
        <authorList>
            <person name="Sheffer M."/>
        </authorList>
    </citation>
    <scope>NUCLEOTIDE SEQUENCE</scope>
</reference>